<proteinExistence type="predicted"/>
<accession>A0A7E4UPD3</accession>
<reference evidence="3" key="2">
    <citation type="submission" date="2020-10" db="UniProtKB">
        <authorList>
            <consortium name="WormBaseParasite"/>
        </authorList>
    </citation>
    <scope>IDENTIFICATION</scope>
</reference>
<dbReference type="Proteomes" id="UP000492821">
    <property type="component" value="Unassembled WGS sequence"/>
</dbReference>
<name>A0A7E4UPD3_PANRE</name>
<evidence type="ECO:0000256" key="1">
    <source>
        <dbReference type="SAM" id="SignalP"/>
    </source>
</evidence>
<protein>
    <submittedName>
        <fullName evidence="3">DUF148 domain-containing protein</fullName>
    </submittedName>
</protein>
<sequence>MSSAQFCGFVFVMCLTTIAATSDSVDAIREIQSAIVQELNENRNLTAFEQNQRAQSLLDSLDAETREKYELWIKELREIEKERSQKVKEVILSLSHEAQQALTRIIMVQQSETLTTAQKDERLAQIDAEMSDEVRREISDHISKDQMFKKFVQNRV</sequence>
<feature type="chain" id="PRO_5028964294" evidence="1">
    <location>
        <begin position="28"/>
        <end position="156"/>
    </location>
</feature>
<evidence type="ECO:0000313" key="2">
    <source>
        <dbReference type="Proteomes" id="UP000492821"/>
    </source>
</evidence>
<organism evidence="2 3">
    <name type="scientific">Panagrellus redivivus</name>
    <name type="common">Microworm</name>
    <dbReference type="NCBI Taxonomy" id="6233"/>
    <lineage>
        <taxon>Eukaryota</taxon>
        <taxon>Metazoa</taxon>
        <taxon>Ecdysozoa</taxon>
        <taxon>Nematoda</taxon>
        <taxon>Chromadorea</taxon>
        <taxon>Rhabditida</taxon>
        <taxon>Tylenchina</taxon>
        <taxon>Panagrolaimomorpha</taxon>
        <taxon>Panagrolaimoidea</taxon>
        <taxon>Panagrolaimidae</taxon>
        <taxon>Panagrellus</taxon>
    </lineage>
</organism>
<keyword evidence="1" id="KW-0732">Signal</keyword>
<keyword evidence="2" id="KW-1185">Reference proteome</keyword>
<dbReference type="WBParaSite" id="Pan_g1090.t1">
    <property type="protein sequence ID" value="Pan_g1090.t1"/>
    <property type="gene ID" value="Pan_g1090"/>
</dbReference>
<evidence type="ECO:0000313" key="3">
    <source>
        <dbReference type="WBParaSite" id="Pan_g1090.t1"/>
    </source>
</evidence>
<feature type="signal peptide" evidence="1">
    <location>
        <begin position="1"/>
        <end position="27"/>
    </location>
</feature>
<reference evidence="2" key="1">
    <citation type="journal article" date="2013" name="Genetics">
        <title>The draft genome and transcriptome of Panagrellus redivivus are shaped by the harsh demands of a free-living lifestyle.</title>
        <authorList>
            <person name="Srinivasan J."/>
            <person name="Dillman A.R."/>
            <person name="Macchietto M.G."/>
            <person name="Heikkinen L."/>
            <person name="Lakso M."/>
            <person name="Fracchia K.M."/>
            <person name="Antoshechkin I."/>
            <person name="Mortazavi A."/>
            <person name="Wong G."/>
            <person name="Sternberg P.W."/>
        </authorList>
    </citation>
    <scope>NUCLEOTIDE SEQUENCE [LARGE SCALE GENOMIC DNA]</scope>
    <source>
        <strain evidence="2">MT8872</strain>
    </source>
</reference>
<dbReference type="AlphaFoldDB" id="A0A7E4UPD3"/>